<protein>
    <submittedName>
        <fullName evidence="2">Uncharacterized protein</fullName>
    </submittedName>
</protein>
<feature type="compositionally biased region" description="Polar residues" evidence="1">
    <location>
        <begin position="229"/>
        <end position="239"/>
    </location>
</feature>
<reference evidence="2" key="1">
    <citation type="submission" date="2013-07" db="EMBL/GenBank/DDBJ databases">
        <title>The genome of Eucalyptus grandis.</title>
        <authorList>
            <person name="Schmutz J."/>
            <person name="Hayes R."/>
            <person name="Myburg A."/>
            <person name="Tuskan G."/>
            <person name="Grattapaglia D."/>
            <person name="Rokhsar D.S."/>
        </authorList>
    </citation>
    <scope>NUCLEOTIDE SEQUENCE</scope>
    <source>
        <tissue evidence="2">Leaf extractions</tissue>
    </source>
</reference>
<sequence>MKERETGVLRPRQLEPRRPPSAPRRRATVAAPPRNHRHSTRHCATASTIATTTRRRAFLADAPCNPPIVTRAVARSSRDPIPRIAELLITATPALSDLPPLRHPPREARPDAVTDLQSPSSLCPRRHRACTSAARHHLEPVDAPPPEPDQRSRRCPISLEPSSASLRPCTTPHHCARIAASPARRCCRTALASRRSRRRADPTPTLPPTATREAASAPTCLCHPASDALSPSNARTSSPELRRPPLPFTGAGDQPHEHKPCLGRKRRKEKRKEKRKGN</sequence>
<name>A0A059C9V7_EUCGR</name>
<feature type="region of interest" description="Disordered" evidence="1">
    <location>
        <begin position="133"/>
        <end position="170"/>
    </location>
</feature>
<gene>
    <name evidence="2" type="ORF">EUGRSUZ_E04005</name>
</gene>
<feature type="region of interest" description="Disordered" evidence="1">
    <location>
        <begin position="1"/>
        <end position="44"/>
    </location>
</feature>
<organism evidence="2">
    <name type="scientific">Eucalyptus grandis</name>
    <name type="common">Flooded gum</name>
    <dbReference type="NCBI Taxonomy" id="71139"/>
    <lineage>
        <taxon>Eukaryota</taxon>
        <taxon>Viridiplantae</taxon>
        <taxon>Streptophyta</taxon>
        <taxon>Embryophyta</taxon>
        <taxon>Tracheophyta</taxon>
        <taxon>Spermatophyta</taxon>
        <taxon>Magnoliopsida</taxon>
        <taxon>eudicotyledons</taxon>
        <taxon>Gunneridae</taxon>
        <taxon>Pentapetalae</taxon>
        <taxon>rosids</taxon>
        <taxon>malvids</taxon>
        <taxon>Myrtales</taxon>
        <taxon>Myrtaceae</taxon>
        <taxon>Myrtoideae</taxon>
        <taxon>Eucalypteae</taxon>
        <taxon>Eucalyptus</taxon>
    </lineage>
</organism>
<evidence type="ECO:0000313" key="2">
    <source>
        <dbReference type="EMBL" id="KCW75253.1"/>
    </source>
</evidence>
<proteinExistence type="predicted"/>
<dbReference type="EMBL" id="KK198757">
    <property type="protein sequence ID" value="KCW75253.1"/>
    <property type="molecule type" value="Genomic_DNA"/>
</dbReference>
<evidence type="ECO:0000256" key="1">
    <source>
        <dbReference type="SAM" id="MobiDB-lite"/>
    </source>
</evidence>
<feature type="compositionally biased region" description="Basic residues" evidence="1">
    <location>
        <begin position="261"/>
        <end position="278"/>
    </location>
</feature>
<accession>A0A059C9V7</accession>
<dbReference type="AlphaFoldDB" id="A0A059C9V7"/>
<feature type="compositionally biased region" description="Basic and acidic residues" evidence="1">
    <location>
        <begin position="1"/>
        <end position="18"/>
    </location>
</feature>
<dbReference type="Gramene" id="KCW75253">
    <property type="protein sequence ID" value="KCW75253"/>
    <property type="gene ID" value="EUGRSUZ_E04005"/>
</dbReference>
<feature type="region of interest" description="Disordered" evidence="1">
    <location>
        <begin position="190"/>
        <end position="278"/>
    </location>
</feature>
<dbReference type="InParanoid" id="A0A059C9V7"/>